<reference evidence="6 7" key="1">
    <citation type="submission" date="2016-02" db="EMBL/GenBank/DDBJ databases">
        <title>Genome analysis of coral dinoflagellate symbionts highlights evolutionary adaptations to a symbiotic lifestyle.</title>
        <authorList>
            <person name="Aranda M."/>
            <person name="Li Y."/>
            <person name="Liew Y.J."/>
            <person name="Baumgarten S."/>
            <person name="Simakov O."/>
            <person name="Wilson M."/>
            <person name="Piel J."/>
            <person name="Ashoor H."/>
            <person name="Bougouffa S."/>
            <person name="Bajic V.B."/>
            <person name="Ryu T."/>
            <person name="Ravasi T."/>
            <person name="Bayer T."/>
            <person name="Micklem G."/>
            <person name="Kim H."/>
            <person name="Bhak J."/>
            <person name="Lajeunesse T.C."/>
            <person name="Voolstra C.R."/>
        </authorList>
    </citation>
    <scope>NUCLEOTIDE SEQUENCE [LARGE SCALE GENOMIC DNA]</scope>
    <source>
        <strain evidence="6 7">CCMP2467</strain>
    </source>
</reference>
<keyword evidence="7" id="KW-1185">Reference proteome</keyword>
<comment type="caution">
    <text evidence="6">The sequence shown here is derived from an EMBL/GenBank/DDBJ whole genome shotgun (WGS) entry which is preliminary data.</text>
</comment>
<dbReference type="InterPro" id="IPR036691">
    <property type="entry name" value="Endo/exonu/phosph_ase_sf"/>
</dbReference>
<dbReference type="SUPFAM" id="SSF56219">
    <property type="entry name" value="DNase I-like"/>
    <property type="match status" value="1"/>
</dbReference>
<gene>
    <name evidence="6" type="primary">Trpt1</name>
    <name evidence="6" type="ORF">AK812_SmicGene17283</name>
</gene>
<accession>A0A1Q9DY79</accession>
<dbReference type="InterPro" id="IPR002745">
    <property type="entry name" value="Ptrans_KptA/Tpt1"/>
</dbReference>
<dbReference type="OrthoDB" id="440564at2759"/>
<dbReference type="PANTHER" id="PTHR12684">
    <property type="entry name" value="PUTATIVE PHOSPHOTRANSFERASE"/>
    <property type="match status" value="1"/>
</dbReference>
<dbReference type="Pfam" id="PF00078">
    <property type="entry name" value="RVT_1"/>
    <property type="match status" value="1"/>
</dbReference>
<dbReference type="SUPFAM" id="SSF56399">
    <property type="entry name" value="ADP-ribosylation"/>
    <property type="match status" value="1"/>
</dbReference>
<dbReference type="PANTHER" id="PTHR12684:SF2">
    <property type="entry name" value="TRNA 2'-PHOSPHOTRANSFERASE 1"/>
    <property type="match status" value="1"/>
</dbReference>
<evidence type="ECO:0000313" key="6">
    <source>
        <dbReference type="EMBL" id="OLQ00100.1"/>
    </source>
</evidence>
<organism evidence="6 7">
    <name type="scientific">Symbiodinium microadriaticum</name>
    <name type="common">Dinoflagellate</name>
    <name type="synonym">Zooxanthella microadriatica</name>
    <dbReference type="NCBI Taxonomy" id="2951"/>
    <lineage>
        <taxon>Eukaryota</taxon>
        <taxon>Sar</taxon>
        <taxon>Alveolata</taxon>
        <taxon>Dinophyceae</taxon>
        <taxon>Suessiales</taxon>
        <taxon>Symbiodiniaceae</taxon>
        <taxon>Symbiodinium</taxon>
    </lineage>
</organism>
<dbReference type="GO" id="GO:0000215">
    <property type="term" value="F:tRNA 2'-phosphotransferase activity"/>
    <property type="evidence" value="ECO:0007669"/>
    <property type="project" value="UniProtKB-EC"/>
</dbReference>
<dbReference type="Gene3D" id="3.60.10.10">
    <property type="entry name" value="Endonuclease/exonuclease/phosphatase"/>
    <property type="match status" value="1"/>
</dbReference>
<dbReference type="EC" id="2.7.1.160" evidence="2"/>
<proteinExistence type="predicted"/>
<dbReference type="GO" id="GO:0006388">
    <property type="term" value="P:tRNA splicing, via endonucleolytic cleavage and ligation"/>
    <property type="evidence" value="ECO:0007669"/>
    <property type="project" value="TreeGrafter"/>
</dbReference>
<dbReference type="InterPro" id="IPR000477">
    <property type="entry name" value="RT_dom"/>
</dbReference>
<name>A0A1Q9DY79_SYMMI</name>
<protein>
    <recommendedName>
        <fullName evidence="2">2'-phosphotransferase</fullName>
        <ecNumber evidence="2">2.7.1.160</ecNumber>
    </recommendedName>
</protein>
<dbReference type="Gene3D" id="1.10.10.970">
    <property type="entry name" value="RNA 2'-phosphotransferase, Tpt1/KptA family, N-terminal domain"/>
    <property type="match status" value="1"/>
</dbReference>
<evidence type="ECO:0000256" key="4">
    <source>
        <dbReference type="SAM" id="MobiDB-lite"/>
    </source>
</evidence>
<evidence type="ECO:0000256" key="2">
    <source>
        <dbReference type="ARBA" id="ARBA00012007"/>
    </source>
</evidence>
<comment type="function">
    <text evidence="1">Catalyzes the last step of tRNA splicing, the transfer of the splice junction 2'-phosphate from ligated tRNA to NAD to produce ADP-ribose 1''-2'' cyclic phosphate.</text>
</comment>
<sequence>MDIVEWLGVEGSLGSFREDSKNPESPLAFSISKGLAACLRHNHKPRIHVTAAGWANLSDVLSWPRIEETSATAGDVLEVVRNNQKQRYQLGQQRDGTYFIRAVQGHSRAEVGEENLLEPVSEENLPDTLLHGTSWNAYESIQQRGLIPGRVQTTGGKGGRKGGKWREGRQHVHFFSDAGGVSGVRFLISRNGVYLTPDEAETHAGISSALDLEQGRSSGRPTGRLVGLANRELKVLSWNAGHLGQQQWAEIKSWLQTEADGVMVLLSPEIPTNTVRWKEHMRGRLLETRFDWHGARTTVLAVYQHVWSPAKTVQANKQDRAAVLRALSRGVRRVPARDTLVIAGDFNSSVSSTPRLVGPRTLTPQEARPDEAELTNFVRTHHLAVLNTWQVSSPHTFVQGDSRTQIDFLLTKASSSGGSAKQAAPLVNFPLGSWKTGGHLPLFAKIKPVRHWQLPGPRVKPLKHDSEALQQAVRQGLPILTDMQKWVRDHVHQGMTPPEWDALLSKATQRFFPKLPAPPKADSADTILARRMWRARRSSEHNSTAEDPDMAALILQHQKAVRQAKKTKADEFLAEVDAAINAGDPFVAYKVLKKLRPWQPSQKAQLKDSKGYLLSPTGELQELRKYATDVFGKYPRLQDNLVELPMLAATTLAKHIASIKPGITFALDLSQAFDTVSRQDILDQLQALSVEPGLVSLVHGLHHSSKYRLHAQGGYTEVETTTGRLLHMLIGTFGLEAVQQHLTGYADDISVHKTIRSRRDLQLAHDLIQALLAAVGRLRLRVNPTKCSVMVRLSGTEAPSVMRRHTCWLPDASGELKKHWRIGTNKAYPAFRLEGQIKYLGIIISYSNYELLTLRHRLAEAGKKIQQVRKYIYNRRIASPAARLRVWFATVWATAVTGLPEVGLSPESARLLRGWYAHNLRSVLNQPAHITHVTTADLLRLHKLQDPVDKIIRRMKGRIAMLRKRSRSVTEAAADVALHSHILIDLDRILQEAAFDTAHGLRMHIAKMHRVIQTVEGSARPSPVGGLPGAGLLVLATYTPPVQDSGTWSGTTFDSGDSVLKRLLSPVNTAGHADLFTGIAVSASTAKDSFGGRYKVRAGVFHIGAEVTSGDDAVRPTPASASDTKRVKEGGRSPVPEDADMTDRPQLKIPEARGALGRGSGGSGDRHSAPRAAPARRITALSPEELTQGFLLHEEQLALLQHQVSIVFKFPEDAPMARSLMKAVREWQAQHKAGTAHPWGSCAHYTAASLLQELAKIEEPPKNFCSANNRYLQKVVKELGPDLHESLVPMVSYCSARLSAKKEHVILDFRPVLARQSELISGLLEGCEGERLGKRAPGALVRKARGRPSDR</sequence>
<dbReference type="Pfam" id="PF01885">
    <property type="entry name" value="PTS_2-RNA"/>
    <property type="match status" value="1"/>
</dbReference>
<evidence type="ECO:0000256" key="3">
    <source>
        <dbReference type="ARBA" id="ARBA00047949"/>
    </source>
</evidence>
<feature type="domain" description="Reverse transcriptase" evidence="5">
    <location>
        <begin position="659"/>
        <end position="844"/>
    </location>
</feature>
<evidence type="ECO:0000256" key="1">
    <source>
        <dbReference type="ARBA" id="ARBA00003343"/>
    </source>
</evidence>
<dbReference type="Proteomes" id="UP000186817">
    <property type="component" value="Unassembled WGS sequence"/>
</dbReference>
<dbReference type="EMBL" id="LSRX01000339">
    <property type="protein sequence ID" value="OLQ00100.1"/>
    <property type="molecule type" value="Genomic_DNA"/>
</dbReference>
<evidence type="ECO:0000313" key="7">
    <source>
        <dbReference type="Proteomes" id="UP000186817"/>
    </source>
</evidence>
<feature type="region of interest" description="Disordered" evidence="4">
    <location>
        <begin position="1110"/>
        <end position="1177"/>
    </location>
</feature>
<dbReference type="InterPro" id="IPR042080">
    <property type="entry name" value="RNA_2'-PTrans_N"/>
</dbReference>
<keyword evidence="6" id="KW-0808">Transferase</keyword>
<comment type="catalytic activity">
    <reaction evidence="3">
        <text>2'-phospho-[ligated tRNA] + NAD(+) = mature tRNA + ADP-alpha-D-ribose 1'',2''-cyclic phosphate + nicotinamide</text>
        <dbReference type="Rhea" id="RHEA:23324"/>
        <dbReference type="Rhea" id="RHEA-COMP:11106"/>
        <dbReference type="Rhea" id="RHEA-COMP:11107"/>
        <dbReference type="ChEBI" id="CHEBI:17154"/>
        <dbReference type="ChEBI" id="CHEBI:57540"/>
        <dbReference type="ChEBI" id="CHEBI:76596"/>
        <dbReference type="ChEBI" id="CHEBI:82883"/>
        <dbReference type="ChEBI" id="CHEBI:85027"/>
        <dbReference type="EC" id="2.7.1.160"/>
    </reaction>
</comment>
<evidence type="ECO:0000259" key="5">
    <source>
        <dbReference type="Pfam" id="PF00078"/>
    </source>
</evidence>